<evidence type="ECO:0000256" key="5">
    <source>
        <dbReference type="ARBA" id="ARBA00022737"/>
    </source>
</evidence>
<dbReference type="SUPFAM" id="SSF51120">
    <property type="entry name" value="beta-Roll"/>
    <property type="match status" value="6"/>
</dbReference>
<dbReference type="PROSITE" id="PS00330">
    <property type="entry name" value="HEMOLYSIN_CALCIUM"/>
    <property type="match status" value="7"/>
</dbReference>
<dbReference type="InterPro" id="IPR018511">
    <property type="entry name" value="Hemolysin-typ_Ca-bd_CS"/>
</dbReference>
<dbReference type="PRINTS" id="PR01488">
    <property type="entry name" value="RTXTOXINA"/>
</dbReference>
<dbReference type="GO" id="GO:0016020">
    <property type="term" value="C:membrane"/>
    <property type="evidence" value="ECO:0007669"/>
    <property type="project" value="UniProtKB-SubCell"/>
</dbReference>
<feature type="region of interest" description="Disordered" evidence="8">
    <location>
        <begin position="472"/>
        <end position="504"/>
    </location>
</feature>
<name>A0A833GVA3_9LEPT</name>
<dbReference type="InterPro" id="IPR050557">
    <property type="entry name" value="RTX_toxin/Mannuronan_C5-epim"/>
</dbReference>
<dbReference type="InterPro" id="IPR003995">
    <property type="entry name" value="RTX_toxin_determinant-A"/>
</dbReference>
<dbReference type="GO" id="GO:0005509">
    <property type="term" value="F:calcium ion binding"/>
    <property type="evidence" value="ECO:0007669"/>
    <property type="project" value="InterPro"/>
</dbReference>
<feature type="compositionally biased region" description="Acidic residues" evidence="8">
    <location>
        <begin position="517"/>
        <end position="531"/>
    </location>
</feature>
<dbReference type="PANTHER" id="PTHR38340">
    <property type="entry name" value="S-LAYER PROTEIN"/>
    <property type="match status" value="1"/>
</dbReference>
<keyword evidence="6" id="KW-0843">Virulence</keyword>
<evidence type="ECO:0000256" key="3">
    <source>
        <dbReference type="ARBA" id="ARBA00022525"/>
    </source>
</evidence>
<evidence type="ECO:0000256" key="6">
    <source>
        <dbReference type="ARBA" id="ARBA00023026"/>
    </source>
</evidence>
<accession>A0A833GVA3</accession>
<evidence type="ECO:0000256" key="1">
    <source>
        <dbReference type="ARBA" id="ARBA00004370"/>
    </source>
</evidence>
<dbReference type="GO" id="GO:0005576">
    <property type="term" value="C:extracellular region"/>
    <property type="evidence" value="ECO:0007669"/>
    <property type="project" value="UniProtKB-SubCell"/>
</dbReference>
<reference evidence="9 10" key="1">
    <citation type="submission" date="2019-10" db="EMBL/GenBank/DDBJ databases">
        <title>Extracellular Electron Transfer in a Candidatus Methanoperedens spp. Enrichment Culture.</title>
        <authorList>
            <person name="Berger S."/>
            <person name="Rangel Shaw D."/>
            <person name="Berben T."/>
            <person name="In 'T Zandt M."/>
            <person name="Frank J."/>
            <person name="Reimann J."/>
            <person name="Jetten M.S.M."/>
            <person name="Welte C.U."/>
        </authorList>
    </citation>
    <scope>NUCLEOTIDE SEQUENCE [LARGE SCALE GENOMIC DNA]</scope>
    <source>
        <strain evidence="9">SB12</strain>
    </source>
</reference>
<evidence type="ECO:0000256" key="4">
    <source>
        <dbReference type="ARBA" id="ARBA00022656"/>
    </source>
</evidence>
<keyword evidence="3" id="KW-0964">Secreted</keyword>
<dbReference type="Pfam" id="PF00353">
    <property type="entry name" value="HemolysinCabind"/>
    <property type="match status" value="14"/>
</dbReference>
<feature type="region of interest" description="Disordered" evidence="8">
    <location>
        <begin position="227"/>
        <end position="283"/>
    </location>
</feature>
<feature type="non-terminal residue" evidence="9">
    <location>
        <position position="1029"/>
    </location>
</feature>
<dbReference type="Gene3D" id="2.150.10.10">
    <property type="entry name" value="Serralysin-like metalloprotease, C-terminal"/>
    <property type="match status" value="7"/>
</dbReference>
<dbReference type="InterPro" id="IPR011049">
    <property type="entry name" value="Serralysin-like_metalloprot_C"/>
</dbReference>
<comment type="caution">
    <text evidence="9">The sequence shown here is derived from an EMBL/GenBank/DDBJ whole genome shotgun (WGS) entry which is preliminary data.</text>
</comment>
<keyword evidence="5" id="KW-0677">Repeat</keyword>
<feature type="compositionally biased region" description="Low complexity" evidence="8">
    <location>
        <begin position="558"/>
        <end position="571"/>
    </location>
</feature>
<evidence type="ECO:0000256" key="7">
    <source>
        <dbReference type="ARBA" id="ARBA00023136"/>
    </source>
</evidence>
<evidence type="ECO:0000313" key="9">
    <source>
        <dbReference type="EMBL" id="KAB2927326.1"/>
    </source>
</evidence>
<protein>
    <recommendedName>
        <fullName evidence="11">Hemolysin-type calcium-binding region</fullName>
    </recommendedName>
</protein>
<organism evidence="9 10">
    <name type="scientific">Leptonema illini</name>
    <dbReference type="NCBI Taxonomy" id="183"/>
    <lineage>
        <taxon>Bacteria</taxon>
        <taxon>Pseudomonadati</taxon>
        <taxon>Spirochaetota</taxon>
        <taxon>Spirochaetia</taxon>
        <taxon>Leptospirales</taxon>
        <taxon>Leptospiraceae</taxon>
        <taxon>Leptonema</taxon>
    </lineage>
</organism>
<dbReference type="AlphaFoldDB" id="A0A833GVA3"/>
<dbReference type="Pfam" id="PF17963">
    <property type="entry name" value="Big_9"/>
    <property type="match status" value="1"/>
</dbReference>
<evidence type="ECO:0000256" key="8">
    <source>
        <dbReference type="SAM" id="MobiDB-lite"/>
    </source>
</evidence>
<keyword evidence="4" id="KW-0800">Toxin</keyword>
<dbReference type="InterPro" id="IPR001343">
    <property type="entry name" value="Hemolysn_Ca-bd"/>
</dbReference>
<comment type="subcellular location">
    <subcellularLocation>
        <location evidence="1">Membrane</location>
    </subcellularLocation>
    <subcellularLocation>
        <location evidence="2">Secreted</location>
    </subcellularLocation>
</comment>
<dbReference type="GO" id="GO:0090729">
    <property type="term" value="F:toxin activity"/>
    <property type="evidence" value="ECO:0007669"/>
    <property type="project" value="UniProtKB-KW"/>
</dbReference>
<dbReference type="EMBL" id="WBUI01000080">
    <property type="protein sequence ID" value="KAB2927326.1"/>
    <property type="molecule type" value="Genomic_DNA"/>
</dbReference>
<evidence type="ECO:0008006" key="11">
    <source>
        <dbReference type="Google" id="ProtNLM"/>
    </source>
</evidence>
<feature type="non-terminal residue" evidence="9">
    <location>
        <position position="1"/>
    </location>
</feature>
<dbReference type="PRINTS" id="PR00313">
    <property type="entry name" value="CABNDNGRPT"/>
</dbReference>
<dbReference type="Proteomes" id="UP000460298">
    <property type="component" value="Unassembled WGS sequence"/>
</dbReference>
<evidence type="ECO:0000256" key="2">
    <source>
        <dbReference type="ARBA" id="ARBA00004613"/>
    </source>
</evidence>
<sequence length="1029" mass="106026">DYLQGFRGHDRLEGGEGDDRLAGWGEWLYSNPAFNDTGNTLDGGPGNDSLWGAAGADWLIGGEGDDLVSGVLGRDILLGDGGNDVLAGGSDSDLLAGGEGQDILLGDSVFYSDSACMMPEETYGVSCTYFANGAISSYIPVNFSSALHESGLLTSQVRGGNDILDGGGGRDWLDGEAGNDILKGGAGEDTVVGGPGNDRLWGEDGNDVLLGDETGTGTGEAGCDFLSGGDGDDELQGQGGEDRLFGEEGNDLLFGGSGADEVDGGPGDDQLHGDDGDDIVTGGAGDDVLMGGAGNDRYLLPGGSGVDRVFDTEGSDILSFDETAAIEVTFGSVGADGAVLHDPDARDLVIRYGVGDIVVIGDGRNGGWTFRIGGTAYDYTAFLSLVPMFCSYGSGSDTLAGSDSADRIYAGDGDDTVNGGGGNDSITGGNGFEPAFRDFLRRIDFLEKNGIQASGLAIDGTSSERHARDTIYGDAGNDALSGGRGDDHLDGGDGDDALHGGSDNDYLLGGPGKDILDGDIGDDTLEGDDGNDTLYGGDGCDVLSGDAGSDRLHGGTGDDSLSGGTGDDILAGGDGDDAFYGDEGADTVDGGPGRDRIDYCGSSAGILINLQTGVCTGGDAEGDVLINMEDVLGTPYSDVLIGNEGDNLLRGLGGREFNGESDTIRGEGGADEIHGVGLLDGGAGNDLVYGSGFLFGGVGNDQLIARSQWSYRTRNELDGGAGDDVLTGHNGHDLLRGGEGDDLISGGSSAEYGYEPWSFDLIEGGAGNDTYLCMTSGIDFVNDDQGSNTVRLSGGWGHVPTPSDMQFMLISVDLADLWSMMSCVGSWDNEEEIAILEKYRMQVLGGEELDSSAADDLLLYDGENALVIIGGGSDLGYSFEFGENGYVLSHREVLQFVHAGRNSLPTAESEQTFEMFDNRQLFGRIEITDRDDDTLVFSIREQPLGGDLALESDGRWIYTAREDFTGRDNAVIEINDGHGATVPVLLTFHVGLSSLPGSAMTVAGSGIGLENNGAEGCDVLTGNTGSGVR</sequence>
<gene>
    <name evidence="9" type="ORF">F9K24_22725</name>
</gene>
<keyword evidence="7" id="KW-0472">Membrane</keyword>
<evidence type="ECO:0000313" key="10">
    <source>
        <dbReference type="Proteomes" id="UP000460298"/>
    </source>
</evidence>
<proteinExistence type="predicted"/>
<dbReference type="PANTHER" id="PTHR38340:SF1">
    <property type="entry name" value="S-LAYER PROTEIN"/>
    <property type="match status" value="1"/>
</dbReference>
<feature type="region of interest" description="Disordered" evidence="8">
    <location>
        <begin position="517"/>
        <end position="592"/>
    </location>
</feature>
<feature type="compositionally biased region" description="Acidic residues" evidence="8">
    <location>
        <begin position="574"/>
        <end position="586"/>
    </location>
</feature>